<evidence type="ECO:0008006" key="12">
    <source>
        <dbReference type="Google" id="ProtNLM"/>
    </source>
</evidence>
<dbReference type="SUPFAM" id="SSF48065">
    <property type="entry name" value="DBL homology domain (DH-domain)"/>
    <property type="match status" value="1"/>
</dbReference>
<dbReference type="CDD" id="cd13329">
    <property type="entry name" value="PH_RhoGEF"/>
    <property type="match status" value="1"/>
</dbReference>
<evidence type="ECO:0000256" key="1">
    <source>
        <dbReference type="ARBA" id="ARBA00004496"/>
    </source>
</evidence>
<evidence type="ECO:0000256" key="3">
    <source>
        <dbReference type="ARBA" id="ARBA00022553"/>
    </source>
</evidence>
<evidence type="ECO:0000259" key="9">
    <source>
        <dbReference type="PROSITE" id="PS50010"/>
    </source>
</evidence>
<dbReference type="Gene3D" id="1.20.900.10">
    <property type="entry name" value="Dbl homology (DH) domain"/>
    <property type="match status" value="1"/>
</dbReference>
<dbReference type="Proteomes" id="UP001283361">
    <property type="component" value="Unassembled WGS sequence"/>
</dbReference>
<accession>A0AAE0Z231</accession>
<dbReference type="InterPro" id="IPR041020">
    <property type="entry name" value="PH_16"/>
</dbReference>
<feature type="region of interest" description="Disordered" evidence="7">
    <location>
        <begin position="1040"/>
        <end position="1068"/>
    </location>
</feature>
<feature type="region of interest" description="Disordered" evidence="7">
    <location>
        <begin position="1087"/>
        <end position="1161"/>
    </location>
</feature>
<feature type="region of interest" description="Disordered" evidence="7">
    <location>
        <begin position="797"/>
        <end position="832"/>
    </location>
</feature>
<dbReference type="SMART" id="SM00233">
    <property type="entry name" value="PH"/>
    <property type="match status" value="1"/>
</dbReference>
<keyword evidence="11" id="KW-1185">Reference proteome</keyword>
<keyword evidence="4" id="KW-0862">Zinc</keyword>
<comment type="subcellular location">
    <subcellularLocation>
        <location evidence="1">Cytoplasm</location>
    </subcellularLocation>
</comment>
<dbReference type="GO" id="GO:0008270">
    <property type="term" value="F:zinc ion binding"/>
    <property type="evidence" value="ECO:0007669"/>
    <property type="project" value="UniProtKB-KW"/>
</dbReference>
<dbReference type="PANTHER" id="PTHR13944">
    <property type="entry name" value="AGAP007712-PA"/>
    <property type="match status" value="1"/>
</dbReference>
<feature type="compositionally biased region" description="Polar residues" evidence="7">
    <location>
        <begin position="627"/>
        <end position="641"/>
    </location>
</feature>
<keyword evidence="4" id="KW-0479">Metal-binding</keyword>
<keyword evidence="2" id="KW-0963">Cytoplasm</keyword>
<dbReference type="Pfam" id="PF00621">
    <property type="entry name" value="RhoGEF"/>
    <property type="match status" value="1"/>
</dbReference>
<evidence type="ECO:0000256" key="6">
    <source>
        <dbReference type="SAM" id="Coils"/>
    </source>
</evidence>
<feature type="compositionally biased region" description="Low complexity" evidence="7">
    <location>
        <begin position="48"/>
        <end position="66"/>
    </location>
</feature>
<feature type="region of interest" description="Disordered" evidence="7">
    <location>
        <begin position="43"/>
        <end position="72"/>
    </location>
</feature>
<evidence type="ECO:0000256" key="7">
    <source>
        <dbReference type="SAM" id="MobiDB-lite"/>
    </source>
</evidence>
<feature type="region of interest" description="Disordered" evidence="7">
    <location>
        <begin position="609"/>
        <end position="735"/>
    </location>
</feature>
<dbReference type="PROSITE" id="PS50003">
    <property type="entry name" value="PH_DOMAIN"/>
    <property type="match status" value="1"/>
</dbReference>
<reference evidence="10" key="1">
    <citation type="journal article" date="2023" name="G3 (Bethesda)">
        <title>A reference genome for the long-term kleptoplast-retaining sea slug Elysia crispata morphotype clarki.</title>
        <authorList>
            <person name="Eastman K.E."/>
            <person name="Pendleton A.L."/>
            <person name="Shaikh M.A."/>
            <person name="Suttiyut T."/>
            <person name="Ogas R."/>
            <person name="Tomko P."/>
            <person name="Gavelis G."/>
            <person name="Widhalm J.R."/>
            <person name="Wisecaver J.H."/>
        </authorList>
    </citation>
    <scope>NUCLEOTIDE SEQUENCE</scope>
    <source>
        <strain evidence="10">ECLA1</strain>
    </source>
</reference>
<dbReference type="SUPFAM" id="SSF50729">
    <property type="entry name" value="PH domain-like"/>
    <property type="match status" value="1"/>
</dbReference>
<dbReference type="GO" id="GO:0005085">
    <property type="term" value="F:guanyl-nucleotide exchange factor activity"/>
    <property type="evidence" value="ECO:0007669"/>
    <property type="project" value="InterPro"/>
</dbReference>
<dbReference type="InterPro" id="IPR035899">
    <property type="entry name" value="DBL_dom_sf"/>
</dbReference>
<name>A0AAE0Z231_9GAST</name>
<dbReference type="InterPro" id="IPR051632">
    <property type="entry name" value="Rho_GEF"/>
</dbReference>
<evidence type="ECO:0000259" key="8">
    <source>
        <dbReference type="PROSITE" id="PS50003"/>
    </source>
</evidence>
<dbReference type="CDD" id="cd00160">
    <property type="entry name" value="RhoGEF"/>
    <property type="match status" value="1"/>
</dbReference>
<evidence type="ECO:0000256" key="2">
    <source>
        <dbReference type="ARBA" id="ARBA00022490"/>
    </source>
</evidence>
<feature type="domain" description="PH" evidence="8">
    <location>
        <begin position="351"/>
        <end position="455"/>
    </location>
</feature>
<evidence type="ECO:0000313" key="11">
    <source>
        <dbReference type="Proteomes" id="UP001283361"/>
    </source>
</evidence>
<dbReference type="InterPro" id="IPR011993">
    <property type="entry name" value="PH-like_dom_sf"/>
</dbReference>
<evidence type="ECO:0000256" key="4">
    <source>
        <dbReference type="ARBA" id="ARBA00022771"/>
    </source>
</evidence>
<dbReference type="GO" id="GO:0005737">
    <property type="term" value="C:cytoplasm"/>
    <property type="evidence" value="ECO:0007669"/>
    <property type="project" value="UniProtKB-SubCell"/>
</dbReference>
<dbReference type="EMBL" id="JAWDGP010004927">
    <property type="protein sequence ID" value="KAK3761270.1"/>
    <property type="molecule type" value="Genomic_DNA"/>
</dbReference>
<dbReference type="Pfam" id="PF17838">
    <property type="entry name" value="PH_16"/>
    <property type="match status" value="1"/>
</dbReference>
<feature type="region of interest" description="Disordered" evidence="7">
    <location>
        <begin position="996"/>
        <end position="1019"/>
    </location>
</feature>
<organism evidence="10 11">
    <name type="scientific">Elysia crispata</name>
    <name type="common">lettuce slug</name>
    <dbReference type="NCBI Taxonomy" id="231223"/>
    <lineage>
        <taxon>Eukaryota</taxon>
        <taxon>Metazoa</taxon>
        <taxon>Spiralia</taxon>
        <taxon>Lophotrochozoa</taxon>
        <taxon>Mollusca</taxon>
        <taxon>Gastropoda</taxon>
        <taxon>Heterobranchia</taxon>
        <taxon>Euthyneura</taxon>
        <taxon>Panpulmonata</taxon>
        <taxon>Sacoglossa</taxon>
        <taxon>Placobranchoidea</taxon>
        <taxon>Plakobranchidae</taxon>
        <taxon>Elysia</taxon>
    </lineage>
</organism>
<protein>
    <recommendedName>
        <fullName evidence="12">Rho guanine nucleotide exchange factor 18</fullName>
    </recommendedName>
</protein>
<dbReference type="PANTHER" id="PTHR13944:SF21">
    <property type="entry name" value="CYSTS, ISOFORM C"/>
    <property type="match status" value="1"/>
</dbReference>
<feature type="compositionally biased region" description="Low complexity" evidence="7">
    <location>
        <begin position="690"/>
        <end position="701"/>
    </location>
</feature>
<feature type="compositionally biased region" description="Low complexity" evidence="7">
    <location>
        <begin position="1131"/>
        <end position="1148"/>
    </location>
</feature>
<dbReference type="GO" id="GO:0035023">
    <property type="term" value="P:regulation of Rho protein signal transduction"/>
    <property type="evidence" value="ECO:0007669"/>
    <property type="project" value="TreeGrafter"/>
</dbReference>
<keyword evidence="3" id="KW-0597">Phosphoprotein</keyword>
<keyword evidence="4" id="KW-0863">Zinc-finger</keyword>
<feature type="compositionally biased region" description="Low complexity" evidence="7">
    <location>
        <begin position="1041"/>
        <end position="1066"/>
    </location>
</feature>
<dbReference type="Gene3D" id="2.30.29.30">
    <property type="entry name" value="Pleckstrin-homology domain (PH domain)/Phosphotyrosine-binding domain (PTB)"/>
    <property type="match status" value="1"/>
</dbReference>
<keyword evidence="5 6" id="KW-0175">Coiled coil</keyword>
<dbReference type="AlphaFoldDB" id="A0AAE0Z231"/>
<sequence length="1218" mass="135922">MTSERMPRFSFKKRRTYNLRDSVLIYLDSIGYRDDGCGLPDSDTIAGSSSNNTSVVDTSSDTNSDSGMTDTISESMESLDGVVPSEVSWLEDEPDLQLAIEEPEAWSITVDRKTLKKLGTKDIKRQDTIWELINTEKQYVKRLKIMQKIFAQSMLRDMNFTQDQVDRLFPRLDELVALHADFLRQLLARQAKNEDRFVDDIGDILLAQFQDSTAEKMKTLYGVFCSKHTEAMQLYKEFLKVDRKFQNFAKKCTNLSVCEKRDISDFILGVTVRLSKYPILIEAILKSTKDKKDRENMSRALLMSKEVVQHIDEKVAAYEKLVDIISKMDSRAVTFKNKKFKRQDLNNEGRELVHSGKIGWKSARGRIYDVLAVVLTDIIVFLQKNEQKYTFLMQDNKSCVIPLYRLLVREKRDARDSLGIYMICPNNATPELYEVVCSSKTEREDWIRTLQEAIRACPPEVESEEQWAWGSGGKSAGPSQSETAAMVLGLEQERRRREEHANHVKLLIEQLHEKDDAIKACCDEKSKLMLELLELSTPRHQSGSRPNSQEIVSGNESVDIVQAAMEEASRLTTILQGSGTQLSRSVSSVGEHHSATFVATPIPKRAETFAGFDSSHDSPKMSAMKQKFSSSQGTEGETSANAHERSPSDLSLEQQQQQQQEGEPTLTDMTEARQSSGRDENTLSVQHPMSSSQHSNSGSISGHLWEETSLHQQQQHLSQPVLGSDRSSDRESLGDLSAASVSSLVLPSPSPSNHEQMTSIFHLVQYLNTLMNLTSKQCTKVESLRAELAEAKAEIAKLSDDMQQQQQQQGSGGSYYGSGSGGGPGPGGRRNVYRHDQLEELRNLQENISRERQEWERVKLQDRSLLDRDRQSLEQERRELEKEKLDLQNRKEDLKRQREALQRQIDMVREQGYVITSPFADQPQRHHSGDSSCRDMDLHDASSQQHGRPINHRRSASADFYNTVGLSDVENMSGSNMDPCSHQGRTAVRQHPRLSVGSLSAGQQSSNVTGKPPQQPSLPVHLLSARNEQRVGGVNVQRLPLKLSGGSNSSGTSVTSSLQQQQQSGLHNATVTPSAAFCAGMQQPFPSRTGVSRVQSMSATSRAALAQHADNSRSVPSGLSRVMKLADPKGKSSSSSNNSPSSGSGKSSHVSPTGKPPVGARRLSWCSKHRPRHSGGNHLLLALGWSQKAQEEAHSFSGRTIAHKLEVDAAAVEYFPRN</sequence>
<feature type="domain" description="DH" evidence="9">
    <location>
        <begin position="124"/>
        <end position="314"/>
    </location>
</feature>
<evidence type="ECO:0000256" key="5">
    <source>
        <dbReference type="ARBA" id="ARBA00023054"/>
    </source>
</evidence>
<feature type="compositionally biased region" description="Basic and acidic residues" evidence="7">
    <location>
        <begin position="923"/>
        <end position="940"/>
    </location>
</feature>
<comment type="caution">
    <text evidence="10">The sequence shown here is derived from an EMBL/GenBank/DDBJ whole genome shotgun (WGS) entry which is preliminary data.</text>
</comment>
<feature type="compositionally biased region" description="Low complexity" evidence="7">
    <location>
        <begin position="710"/>
        <end position="719"/>
    </location>
</feature>
<feature type="coiled-coil region" evidence="6">
    <location>
        <begin position="834"/>
        <end position="911"/>
    </location>
</feature>
<feature type="compositionally biased region" description="Polar residues" evidence="7">
    <location>
        <begin position="1087"/>
        <end position="1101"/>
    </location>
</feature>
<feature type="compositionally biased region" description="Polar residues" evidence="7">
    <location>
        <begin position="997"/>
        <end position="1009"/>
    </location>
</feature>
<dbReference type="SMART" id="SM00325">
    <property type="entry name" value="RhoGEF"/>
    <property type="match status" value="1"/>
</dbReference>
<dbReference type="InterPro" id="IPR001849">
    <property type="entry name" value="PH_domain"/>
</dbReference>
<dbReference type="PROSITE" id="PS50010">
    <property type="entry name" value="DH_2"/>
    <property type="match status" value="1"/>
</dbReference>
<evidence type="ECO:0000313" key="10">
    <source>
        <dbReference type="EMBL" id="KAK3761270.1"/>
    </source>
</evidence>
<feature type="compositionally biased region" description="Gly residues" evidence="7">
    <location>
        <begin position="810"/>
        <end position="828"/>
    </location>
</feature>
<proteinExistence type="predicted"/>
<dbReference type="InterPro" id="IPR000219">
    <property type="entry name" value="DH_dom"/>
</dbReference>
<gene>
    <name evidence="10" type="ORF">RRG08_022669</name>
</gene>
<feature type="region of interest" description="Disordered" evidence="7">
    <location>
        <begin position="916"/>
        <end position="956"/>
    </location>
</feature>